<evidence type="ECO:0000313" key="4">
    <source>
        <dbReference type="Proteomes" id="UP000175835"/>
    </source>
</evidence>
<evidence type="ECO:0000313" key="3">
    <source>
        <dbReference type="EMBL" id="OFD88166.1"/>
    </source>
</evidence>
<dbReference type="PANTHER" id="PTHR11786:SF0">
    <property type="entry name" value="ARYLAMINE N-ACETYLTRANSFERASE 4-RELATED"/>
    <property type="match status" value="1"/>
</dbReference>
<dbReference type="RefSeq" id="WP_070129169.1">
    <property type="nucleotide sequence ID" value="NZ_FMJF01000037.1"/>
</dbReference>
<proteinExistence type="inferred from homology"/>
<evidence type="ECO:0000256" key="1">
    <source>
        <dbReference type="ARBA" id="ARBA00006547"/>
    </source>
</evidence>
<dbReference type="AlphaFoldDB" id="A0A1D3MVV0"/>
<sequence>MDIQKYLEHIQSEKREVSFSYLSHLQKQHVLNVHFENLDILARKPLSLREEDLYQKIVHAKQGGVCYELNGIFYFLLKELGFDPYLMAGTVYVREGIWALENAHLFIIVPIDNKEYLVDVGMGGNSPRIPVPLNGEEVVDSDGLYRVNKDETTSFYYLQKKTDDEWEILYRFEQPYPKWNLENIHPICVLTETAPESMFNKMYFLSRVTENGRITLLGDTLIMVDGKEKTKEKLEKHEIEETVRRYFQIQM</sequence>
<name>A0A1D3MVV0_BACMY</name>
<dbReference type="Proteomes" id="UP000175835">
    <property type="component" value="Unassembled WGS sequence"/>
</dbReference>
<dbReference type="Pfam" id="PF00797">
    <property type="entry name" value="Acetyltransf_2"/>
    <property type="match status" value="1"/>
</dbReference>
<comment type="caution">
    <text evidence="3">The sequence shown here is derived from an EMBL/GenBank/DDBJ whole genome shotgun (WGS) entry which is preliminary data.</text>
</comment>
<evidence type="ECO:0000256" key="2">
    <source>
        <dbReference type="RuleBase" id="RU003452"/>
    </source>
</evidence>
<accession>A0A1D3MVV0</accession>
<dbReference type="InterPro" id="IPR001447">
    <property type="entry name" value="Arylamine_N-AcTrfase"/>
</dbReference>
<dbReference type="Gene3D" id="3.30.2140.20">
    <property type="match status" value="1"/>
</dbReference>
<dbReference type="GO" id="GO:0016407">
    <property type="term" value="F:acetyltransferase activity"/>
    <property type="evidence" value="ECO:0007669"/>
    <property type="project" value="InterPro"/>
</dbReference>
<dbReference type="SUPFAM" id="SSF54001">
    <property type="entry name" value="Cysteine proteinases"/>
    <property type="match status" value="1"/>
</dbReference>
<gene>
    <name evidence="3" type="ORF">BWGOE11_52660</name>
</gene>
<dbReference type="PATRIC" id="fig|86662.23.peg.5267"/>
<dbReference type="InterPro" id="IPR053710">
    <property type="entry name" value="Arylamine_NAT_domain_sf"/>
</dbReference>
<dbReference type="EMBL" id="LXLX01000050">
    <property type="protein sequence ID" value="OFD88166.1"/>
    <property type="molecule type" value="Genomic_DNA"/>
</dbReference>
<dbReference type="InterPro" id="IPR038765">
    <property type="entry name" value="Papain-like_cys_pep_sf"/>
</dbReference>
<protein>
    <submittedName>
        <fullName evidence="3">N-acetyltransferase</fullName>
    </submittedName>
</protein>
<reference evidence="3 4" key="1">
    <citation type="submission" date="2016-05" db="EMBL/GenBank/DDBJ databases">
        <title>Bacillus thuringiensis and Bacillus weihenstephanensis as novel biocontrol agents of wilt causing Verticillium species.</title>
        <authorList>
            <person name="Hollensteiner J."/>
            <person name="Wemheuer F."/>
            <person name="Harting R."/>
            <person name="Kolarzyk A."/>
            <person name="Diaz-Valerio S."/>
            <person name="Poehlein A."/>
            <person name="Brzuszkiewicz E."/>
            <person name="Nesemann K."/>
            <person name="Braus-Stromeyer S."/>
            <person name="Braus G."/>
            <person name="Daniel R."/>
            <person name="Liesegang H."/>
        </authorList>
    </citation>
    <scope>NUCLEOTIDE SEQUENCE [LARGE SCALE GENOMIC DNA]</scope>
    <source>
        <strain evidence="3 4">GOE11</strain>
    </source>
</reference>
<dbReference type="PRINTS" id="PR01543">
    <property type="entry name" value="ANATRNSFRASE"/>
</dbReference>
<organism evidence="3 4">
    <name type="scientific">Bacillus mycoides</name>
    <dbReference type="NCBI Taxonomy" id="1405"/>
    <lineage>
        <taxon>Bacteria</taxon>
        <taxon>Bacillati</taxon>
        <taxon>Bacillota</taxon>
        <taxon>Bacilli</taxon>
        <taxon>Bacillales</taxon>
        <taxon>Bacillaceae</taxon>
        <taxon>Bacillus</taxon>
        <taxon>Bacillus cereus group</taxon>
    </lineage>
</organism>
<dbReference type="PANTHER" id="PTHR11786">
    <property type="entry name" value="N-HYDROXYARYLAMINE O-ACETYLTRANSFERASE"/>
    <property type="match status" value="1"/>
</dbReference>
<comment type="similarity">
    <text evidence="1 2">Belongs to the arylamine N-acetyltransferase family.</text>
</comment>